<keyword evidence="3" id="KW-1185">Reference proteome</keyword>
<protein>
    <submittedName>
        <fullName evidence="2">Uncharacterized protein</fullName>
    </submittedName>
</protein>
<reference evidence="2 3" key="1">
    <citation type="journal article" date="2018" name="IMA Fungus">
        <title>IMA Genome-F 9: Draft genome sequence of Annulohypoxylon stygium, Aspergillus mulundensis, Berkeleyomyces basicola (syn. Thielaviopsis basicola), Ceratocystis smalleyi, two Cercospora beticola strains, Coleophoma cylindrospora, Fusarium fracticaudum, Phialophora cf. hyalina, and Morchella septimelata.</title>
        <authorList>
            <person name="Wingfield B.D."/>
            <person name="Bills G.F."/>
            <person name="Dong Y."/>
            <person name="Huang W."/>
            <person name="Nel W.J."/>
            <person name="Swalarsk-Parry B.S."/>
            <person name="Vaghefi N."/>
            <person name="Wilken P.M."/>
            <person name="An Z."/>
            <person name="de Beer Z.W."/>
            <person name="De Vos L."/>
            <person name="Chen L."/>
            <person name="Duong T.A."/>
            <person name="Gao Y."/>
            <person name="Hammerbacher A."/>
            <person name="Kikkert J.R."/>
            <person name="Li Y."/>
            <person name="Li H."/>
            <person name="Li K."/>
            <person name="Li Q."/>
            <person name="Liu X."/>
            <person name="Ma X."/>
            <person name="Naidoo K."/>
            <person name="Pethybridge S.J."/>
            <person name="Sun J."/>
            <person name="Steenkamp E.T."/>
            <person name="van der Nest M.A."/>
            <person name="van Wyk S."/>
            <person name="Wingfield M.J."/>
            <person name="Xiong C."/>
            <person name="Yue Q."/>
            <person name="Zhang X."/>
        </authorList>
    </citation>
    <scope>NUCLEOTIDE SEQUENCE [LARGE SCALE GENOMIC DNA]</scope>
    <source>
        <strain evidence="2 3">BP6252</strain>
    </source>
</reference>
<feature type="region of interest" description="Disordered" evidence="1">
    <location>
        <begin position="1"/>
        <end position="22"/>
    </location>
</feature>
<dbReference type="Proteomes" id="UP000256645">
    <property type="component" value="Unassembled WGS sequence"/>
</dbReference>
<sequence length="162" mass="18196">MAGSSCSQNTNDKNDGDISKGGSAKAKLNQAVLERLQAAVRANPEIDLLSKFPLIHKGAVYEQELMKPTSFKLDNLKFTGPPNFCADLVARARNAEIVYALSDEARKFLSSFIKPEFQGSEFFSCFLVVADDFKFREIMGASYKGCRTQMQYKPNRKDYSWQ</sequence>
<comment type="caution">
    <text evidence="2">The sequence shown here is derived from an EMBL/GenBank/DDBJ whole genome shotgun (WGS) entry which is preliminary data.</text>
</comment>
<proteinExistence type="predicted"/>
<feature type="compositionally biased region" description="Polar residues" evidence="1">
    <location>
        <begin position="1"/>
        <end position="11"/>
    </location>
</feature>
<evidence type="ECO:0000313" key="3">
    <source>
        <dbReference type="Proteomes" id="UP000256645"/>
    </source>
</evidence>
<organism evidence="2 3">
    <name type="scientific">Coleophoma cylindrospora</name>
    <dbReference type="NCBI Taxonomy" id="1849047"/>
    <lineage>
        <taxon>Eukaryota</taxon>
        <taxon>Fungi</taxon>
        <taxon>Dikarya</taxon>
        <taxon>Ascomycota</taxon>
        <taxon>Pezizomycotina</taxon>
        <taxon>Leotiomycetes</taxon>
        <taxon>Helotiales</taxon>
        <taxon>Dermateaceae</taxon>
        <taxon>Coleophoma</taxon>
    </lineage>
</organism>
<dbReference type="AlphaFoldDB" id="A0A3D8QHC7"/>
<evidence type="ECO:0000256" key="1">
    <source>
        <dbReference type="SAM" id="MobiDB-lite"/>
    </source>
</evidence>
<dbReference type="OrthoDB" id="10561194at2759"/>
<accession>A0A3D8QHC7</accession>
<dbReference type="EMBL" id="PDLM01000015">
    <property type="protein sequence ID" value="RDW61070.1"/>
    <property type="molecule type" value="Genomic_DNA"/>
</dbReference>
<evidence type="ECO:0000313" key="2">
    <source>
        <dbReference type="EMBL" id="RDW61070.1"/>
    </source>
</evidence>
<name>A0A3D8QHC7_9HELO</name>
<gene>
    <name evidence="2" type="ORF">BP6252_12453</name>
</gene>